<evidence type="ECO:0000256" key="2">
    <source>
        <dbReference type="SAM" id="Phobius"/>
    </source>
</evidence>
<reference evidence="3" key="2">
    <citation type="submission" date="2020-09" db="EMBL/GenBank/DDBJ databases">
        <authorList>
            <person name="Sun Q."/>
            <person name="Zhou Y."/>
        </authorList>
    </citation>
    <scope>NUCLEOTIDE SEQUENCE</scope>
    <source>
        <strain evidence="3">CGMCC 4.7403</strain>
    </source>
</reference>
<name>A0A919GPY2_9ACTN</name>
<feature type="transmembrane region" description="Helical" evidence="2">
    <location>
        <begin position="7"/>
        <end position="25"/>
    </location>
</feature>
<keyword evidence="2" id="KW-0472">Membrane</keyword>
<keyword evidence="2" id="KW-1133">Transmembrane helix</keyword>
<organism evidence="3 4">
    <name type="scientific">Streptomyces capitiformicae</name>
    <dbReference type="NCBI Taxonomy" id="2014920"/>
    <lineage>
        <taxon>Bacteria</taxon>
        <taxon>Bacillati</taxon>
        <taxon>Actinomycetota</taxon>
        <taxon>Actinomycetes</taxon>
        <taxon>Kitasatosporales</taxon>
        <taxon>Streptomycetaceae</taxon>
        <taxon>Streptomyces</taxon>
    </lineage>
</organism>
<feature type="region of interest" description="Disordered" evidence="1">
    <location>
        <begin position="72"/>
        <end position="103"/>
    </location>
</feature>
<accession>A0A919GPY2</accession>
<dbReference type="EMBL" id="BNAT01000011">
    <property type="protein sequence ID" value="GHH88805.1"/>
    <property type="molecule type" value="Genomic_DNA"/>
</dbReference>
<evidence type="ECO:0000313" key="4">
    <source>
        <dbReference type="Proteomes" id="UP000603227"/>
    </source>
</evidence>
<protein>
    <submittedName>
        <fullName evidence="3">Uncharacterized protein</fullName>
    </submittedName>
</protein>
<evidence type="ECO:0000313" key="3">
    <source>
        <dbReference type="EMBL" id="GHH88805.1"/>
    </source>
</evidence>
<dbReference type="Proteomes" id="UP000603227">
    <property type="component" value="Unassembled WGS sequence"/>
</dbReference>
<comment type="caution">
    <text evidence="3">The sequence shown here is derived from an EMBL/GenBank/DDBJ whole genome shotgun (WGS) entry which is preliminary data.</text>
</comment>
<sequence>MRISGPLGIGLMLLAAACWGCYILLNRTVGALALWQQPPAALACAPASGMLSSAVPFLADLLRHLGDRRRQRLAVTAASPRAPAAPIPPARSGNGSPDGGTHD</sequence>
<dbReference type="AlphaFoldDB" id="A0A919GPY2"/>
<keyword evidence="4" id="KW-1185">Reference proteome</keyword>
<dbReference type="PROSITE" id="PS51257">
    <property type="entry name" value="PROKAR_LIPOPROTEIN"/>
    <property type="match status" value="1"/>
</dbReference>
<proteinExistence type="predicted"/>
<evidence type="ECO:0000256" key="1">
    <source>
        <dbReference type="SAM" id="MobiDB-lite"/>
    </source>
</evidence>
<reference evidence="3" key="1">
    <citation type="journal article" date="2014" name="Int. J. Syst. Evol. Microbiol.">
        <title>Complete genome sequence of Corynebacterium casei LMG S-19264T (=DSM 44701T), isolated from a smear-ripened cheese.</title>
        <authorList>
            <consortium name="US DOE Joint Genome Institute (JGI-PGF)"/>
            <person name="Walter F."/>
            <person name="Albersmeier A."/>
            <person name="Kalinowski J."/>
            <person name="Ruckert C."/>
        </authorList>
    </citation>
    <scope>NUCLEOTIDE SEQUENCE</scope>
    <source>
        <strain evidence="3">CGMCC 4.7403</strain>
    </source>
</reference>
<feature type="transmembrane region" description="Helical" evidence="2">
    <location>
        <begin position="40"/>
        <end position="62"/>
    </location>
</feature>
<keyword evidence="2" id="KW-0812">Transmembrane</keyword>
<gene>
    <name evidence="3" type="ORF">GCM10017771_35640</name>
</gene>